<name>A0A6N8FDU2_9BACI</name>
<accession>A0A6N8FDU2</accession>
<dbReference type="PANTHER" id="PTHR43283">
    <property type="entry name" value="BETA-LACTAMASE-RELATED"/>
    <property type="match status" value="1"/>
</dbReference>
<dbReference type="Gene3D" id="3.40.710.10">
    <property type="entry name" value="DD-peptidase/beta-lactamase superfamily"/>
    <property type="match status" value="1"/>
</dbReference>
<evidence type="ECO:0000313" key="2">
    <source>
        <dbReference type="EMBL" id="MUK87832.1"/>
    </source>
</evidence>
<feature type="domain" description="Beta-lactamase-related" evidence="1">
    <location>
        <begin position="44"/>
        <end position="286"/>
    </location>
</feature>
<reference evidence="2 3" key="1">
    <citation type="submission" date="2019-11" db="EMBL/GenBank/DDBJ databases">
        <authorList>
            <person name="Li X."/>
        </authorList>
    </citation>
    <scope>NUCLEOTIDE SEQUENCE [LARGE SCALE GENOMIC DNA]</scope>
    <source>
        <strain evidence="2 3">L9</strain>
    </source>
</reference>
<dbReference type="Pfam" id="PF00144">
    <property type="entry name" value="Beta-lactamase"/>
    <property type="match status" value="1"/>
</dbReference>
<dbReference type="EMBL" id="WOCA01000003">
    <property type="protein sequence ID" value="MUK87832.1"/>
    <property type="molecule type" value="Genomic_DNA"/>
</dbReference>
<protein>
    <submittedName>
        <fullName evidence="2">Serine hydrolase</fullName>
    </submittedName>
</protein>
<dbReference type="InterPro" id="IPR001466">
    <property type="entry name" value="Beta-lactam-related"/>
</dbReference>
<gene>
    <name evidence="2" type="ORF">GMD78_05390</name>
</gene>
<evidence type="ECO:0000259" key="1">
    <source>
        <dbReference type="Pfam" id="PF00144"/>
    </source>
</evidence>
<keyword evidence="2" id="KW-0378">Hydrolase</keyword>
<keyword evidence="3" id="KW-1185">Reference proteome</keyword>
<dbReference type="AlphaFoldDB" id="A0A6N8FDU2"/>
<dbReference type="InterPro" id="IPR012338">
    <property type="entry name" value="Beta-lactam/transpept-like"/>
</dbReference>
<organism evidence="2 3">
    <name type="scientific">Ornithinibacillus caprae</name>
    <dbReference type="NCBI Taxonomy" id="2678566"/>
    <lineage>
        <taxon>Bacteria</taxon>
        <taxon>Bacillati</taxon>
        <taxon>Bacillota</taxon>
        <taxon>Bacilli</taxon>
        <taxon>Bacillales</taxon>
        <taxon>Bacillaceae</taxon>
        <taxon>Ornithinibacillus</taxon>
    </lineage>
</organism>
<dbReference type="GO" id="GO:0016787">
    <property type="term" value="F:hydrolase activity"/>
    <property type="evidence" value="ECO:0007669"/>
    <property type="project" value="UniProtKB-KW"/>
</dbReference>
<proteinExistence type="predicted"/>
<sequence length="303" mass="34901">MEHNSYENLEKNLKSCRIEGFIINKDEKRVFEYFKNKKVQEKHSKVYSITKSITSILIGILIDRGLIQTIHYPIYNYFPDIINNNESSKRNITIFHLLTMTSGLKVANYQASKNWVNSILEQPAIYNPGTTFQYNSGNSHLLSAIITKVTDVSTADFANESLFKPLGINKYSWRSDPQGIYEGGFSLSMNIDDMMKIGLLFLNNGRYNAKQIISPIWVSQSTSAYKNVGFSEYGTYGYGFQLWTFESNKTKDSIDYYYANGIFGQYIFVVPKLNIVAVAKSQLQDNRKHLPKLYFEEYLRSLV</sequence>
<dbReference type="InterPro" id="IPR050789">
    <property type="entry name" value="Diverse_Enzym_Activities"/>
</dbReference>
<dbReference type="RefSeq" id="WP_155667721.1">
    <property type="nucleotide sequence ID" value="NZ_WOCA01000003.1"/>
</dbReference>
<dbReference type="SUPFAM" id="SSF56601">
    <property type="entry name" value="beta-lactamase/transpeptidase-like"/>
    <property type="match status" value="1"/>
</dbReference>
<dbReference type="Proteomes" id="UP000469125">
    <property type="component" value="Unassembled WGS sequence"/>
</dbReference>
<comment type="caution">
    <text evidence="2">The sequence shown here is derived from an EMBL/GenBank/DDBJ whole genome shotgun (WGS) entry which is preliminary data.</text>
</comment>
<evidence type="ECO:0000313" key="3">
    <source>
        <dbReference type="Proteomes" id="UP000469125"/>
    </source>
</evidence>
<dbReference type="PANTHER" id="PTHR43283:SF7">
    <property type="entry name" value="BETA-LACTAMASE-RELATED DOMAIN-CONTAINING PROTEIN"/>
    <property type="match status" value="1"/>
</dbReference>